<dbReference type="Proteomes" id="UP001595962">
    <property type="component" value="Unassembled WGS sequence"/>
</dbReference>
<comment type="caution">
    <text evidence="1">The sequence shown here is derived from an EMBL/GenBank/DDBJ whole genome shotgun (WGS) entry which is preliminary data.</text>
</comment>
<gene>
    <name evidence="1" type="ORF">ACFO3I_15215</name>
</gene>
<dbReference type="InterPro" id="IPR058532">
    <property type="entry name" value="YjbR/MT2646/Rv2570-like"/>
</dbReference>
<sequence length="125" mass="14216">MDFIQAQQHCQLQTGAELDFPFGPDYYVYKVRGKVFAILFSDATQSSINLKCDPDQAQALRDLFSAVKPGYHMNKKHWNTVVLDGSVPDNELQRQIEHSWQQVVAKLPRLQQKALVIQASVSPDE</sequence>
<accession>A0ABV9JQ84</accession>
<keyword evidence="1" id="KW-0238">DNA-binding</keyword>
<dbReference type="Gene3D" id="3.90.1150.30">
    <property type="match status" value="1"/>
</dbReference>
<reference evidence="2" key="1">
    <citation type="journal article" date="2019" name="Int. J. Syst. Evol. Microbiol.">
        <title>The Global Catalogue of Microorganisms (GCM) 10K type strain sequencing project: providing services to taxonomists for standard genome sequencing and annotation.</title>
        <authorList>
            <consortium name="The Broad Institute Genomics Platform"/>
            <consortium name="The Broad Institute Genome Sequencing Center for Infectious Disease"/>
            <person name="Wu L."/>
            <person name="Ma J."/>
        </authorList>
    </citation>
    <scope>NUCLEOTIDE SEQUENCE [LARGE SCALE GENOMIC DNA]</scope>
    <source>
        <strain evidence="2">DT28</strain>
    </source>
</reference>
<protein>
    <submittedName>
        <fullName evidence="1">MmcQ/YjbR family DNA-binding protein</fullName>
    </submittedName>
</protein>
<organism evidence="1 2">
    <name type="scientific">Rheinheimera marina</name>
    <dbReference type="NCBI Taxonomy" id="1774958"/>
    <lineage>
        <taxon>Bacteria</taxon>
        <taxon>Pseudomonadati</taxon>
        <taxon>Pseudomonadota</taxon>
        <taxon>Gammaproteobacteria</taxon>
        <taxon>Chromatiales</taxon>
        <taxon>Chromatiaceae</taxon>
        <taxon>Rheinheimera</taxon>
    </lineage>
</organism>
<name>A0ABV9JQ84_9GAMM</name>
<dbReference type="InterPro" id="IPR007351">
    <property type="entry name" value="YjbR"/>
</dbReference>
<dbReference type="Pfam" id="PF04237">
    <property type="entry name" value="YjbR"/>
    <property type="match status" value="1"/>
</dbReference>
<dbReference type="SUPFAM" id="SSF142906">
    <property type="entry name" value="YjbR-like"/>
    <property type="match status" value="1"/>
</dbReference>
<dbReference type="RefSeq" id="WP_377335357.1">
    <property type="nucleotide sequence ID" value="NZ_JBHSGB010000014.1"/>
</dbReference>
<dbReference type="PANTHER" id="PTHR35145:SF1">
    <property type="entry name" value="CYTOPLASMIC PROTEIN"/>
    <property type="match status" value="1"/>
</dbReference>
<evidence type="ECO:0000313" key="2">
    <source>
        <dbReference type="Proteomes" id="UP001595962"/>
    </source>
</evidence>
<evidence type="ECO:0000313" key="1">
    <source>
        <dbReference type="EMBL" id="MFC4656365.1"/>
    </source>
</evidence>
<dbReference type="PANTHER" id="PTHR35145">
    <property type="entry name" value="CYTOPLASMIC PROTEIN-RELATED"/>
    <property type="match status" value="1"/>
</dbReference>
<dbReference type="InterPro" id="IPR038056">
    <property type="entry name" value="YjbR-like_sf"/>
</dbReference>
<dbReference type="GO" id="GO:0003677">
    <property type="term" value="F:DNA binding"/>
    <property type="evidence" value="ECO:0007669"/>
    <property type="project" value="UniProtKB-KW"/>
</dbReference>
<keyword evidence="2" id="KW-1185">Reference proteome</keyword>
<proteinExistence type="predicted"/>
<dbReference type="EMBL" id="JBHSGB010000014">
    <property type="protein sequence ID" value="MFC4656365.1"/>
    <property type="molecule type" value="Genomic_DNA"/>
</dbReference>